<feature type="region of interest" description="Disordered" evidence="3">
    <location>
        <begin position="1"/>
        <end position="47"/>
    </location>
</feature>
<evidence type="ECO:0000259" key="4">
    <source>
        <dbReference type="Pfam" id="PF21773"/>
    </source>
</evidence>
<feature type="coiled-coil region" evidence="2">
    <location>
        <begin position="150"/>
        <end position="230"/>
    </location>
</feature>
<proteinExistence type="predicted"/>
<gene>
    <name evidence="5" type="ORF">EHUX00137_LOCUS18017</name>
</gene>
<dbReference type="Pfam" id="PF21773">
    <property type="entry name" value="ODAD1_CC"/>
    <property type="match status" value="1"/>
</dbReference>
<name>A0A7S3SBZ4_EMIHU</name>
<dbReference type="InterPro" id="IPR051876">
    <property type="entry name" value="ODA-DC/CCD"/>
</dbReference>
<feature type="domain" description="ODAD1 central coiled coil region" evidence="4">
    <location>
        <begin position="120"/>
        <end position="390"/>
    </location>
</feature>
<organism evidence="5">
    <name type="scientific">Emiliania huxleyi</name>
    <name type="common">Coccolithophore</name>
    <name type="synonym">Pontosphaera huxleyi</name>
    <dbReference type="NCBI Taxonomy" id="2903"/>
    <lineage>
        <taxon>Eukaryota</taxon>
        <taxon>Haptista</taxon>
        <taxon>Haptophyta</taxon>
        <taxon>Prymnesiophyceae</taxon>
        <taxon>Isochrysidales</taxon>
        <taxon>Noelaerhabdaceae</taxon>
        <taxon>Emiliania</taxon>
    </lineage>
</organism>
<keyword evidence="1 2" id="KW-0175">Coiled coil</keyword>
<evidence type="ECO:0000256" key="1">
    <source>
        <dbReference type="ARBA" id="ARBA00023054"/>
    </source>
</evidence>
<evidence type="ECO:0000256" key="3">
    <source>
        <dbReference type="SAM" id="MobiDB-lite"/>
    </source>
</evidence>
<feature type="region of interest" description="Disordered" evidence="3">
    <location>
        <begin position="474"/>
        <end position="537"/>
    </location>
</feature>
<reference evidence="5" key="1">
    <citation type="submission" date="2021-01" db="EMBL/GenBank/DDBJ databases">
        <authorList>
            <person name="Corre E."/>
            <person name="Pelletier E."/>
            <person name="Niang G."/>
            <person name="Scheremetjew M."/>
            <person name="Finn R."/>
            <person name="Kale V."/>
            <person name="Holt S."/>
            <person name="Cochrane G."/>
            <person name="Meng A."/>
            <person name="Brown T."/>
            <person name="Cohen L."/>
        </authorList>
    </citation>
    <scope>NUCLEOTIDE SEQUENCE</scope>
    <source>
        <strain evidence="5">379</strain>
    </source>
</reference>
<accession>A0A7S3SBZ4</accession>
<evidence type="ECO:0000256" key="2">
    <source>
        <dbReference type="SAM" id="Coils"/>
    </source>
</evidence>
<dbReference type="PANTHER" id="PTHR21694:SF18">
    <property type="entry name" value="COILED-COIL DOMAIN-CONTAINING PROTEIN 63"/>
    <property type="match status" value="1"/>
</dbReference>
<dbReference type="InterPro" id="IPR049258">
    <property type="entry name" value="ODAD1_CC"/>
</dbReference>
<dbReference type="AlphaFoldDB" id="A0A7S3SBZ4"/>
<dbReference type="EMBL" id="HBIR01023527">
    <property type="protein sequence ID" value="CAE0550299.1"/>
    <property type="molecule type" value="Transcribed_RNA"/>
</dbReference>
<feature type="compositionally biased region" description="Low complexity" evidence="3">
    <location>
        <begin position="521"/>
        <end position="537"/>
    </location>
</feature>
<sequence length="537" mass="58801">MRLPSLPSSPRSPPAGGGQGASPRARRQSTSSLHHTPRSPATMAESRKADLDRILDACKASVSQEMLLSEQLAKETAQARDRLKQVQAQLSKHHPLAAAGPDPLTKSRNKLLKRASEFEARLSEATQYNGRLADAINALRKQMMPHRQCMKRAAATVDRRQAEMQQLKQATGKALDERERFKTQLRLLREERAQERQHFATAVANVERKIERLDEDLADKTEQLDSLNETSKKSQFLAMKSRRAQRESLDVKYGYLRSTAAAIDDQFRELERIVGVLLVPGDRHSLELIINQYLEREAQIASLQQFWQRQSAEAEAARAEITALERDAGKLAASEAVGVAVADAAAVGRGTRRQADEACTGKEAGAKERLASVCRVVGHLFQWLECEDSAGLSAQGCSATTVEGCLSAIEARLDEVELTVLELYHSRSAMSAFAARPHNKVLDTFAAARLKTSLSCPASTRSALDRRNLPSVADQDLGIGLEPDSSPTPSKKQGGIDLQRVDDDILAWKQRRQGGKGGRSTPGSSPRRAAPAAVKAC</sequence>
<protein>
    <recommendedName>
        <fullName evidence="4">ODAD1 central coiled coil region domain-containing protein</fullName>
    </recommendedName>
</protein>
<feature type="coiled-coil region" evidence="2">
    <location>
        <begin position="307"/>
        <end position="334"/>
    </location>
</feature>
<evidence type="ECO:0000313" key="5">
    <source>
        <dbReference type="EMBL" id="CAE0550299.1"/>
    </source>
</evidence>
<dbReference type="PANTHER" id="PTHR21694">
    <property type="entry name" value="COILED-COIL DOMAIN-CONTAINING PROTEIN 63"/>
    <property type="match status" value="1"/>
</dbReference>